<dbReference type="InterPro" id="IPR050491">
    <property type="entry name" value="AmpC-like"/>
</dbReference>
<dbReference type="Proteomes" id="UP000189796">
    <property type="component" value="Chromosome I"/>
</dbReference>
<gene>
    <name evidence="4" type="ORF">SAMN05443248_3911</name>
</gene>
<keyword evidence="2" id="KW-0732">Signal</keyword>
<keyword evidence="1" id="KW-0472">Membrane</keyword>
<dbReference type="PANTHER" id="PTHR46825:SF9">
    <property type="entry name" value="BETA-LACTAMASE-RELATED DOMAIN-CONTAINING PROTEIN"/>
    <property type="match status" value="1"/>
</dbReference>
<dbReference type="Pfam" id="PF00144">
    <property type="entry name" value="Beta-lactamase"/>
    <property type="match status" value="1"/>
</dbReference>
<protein>
    <submittedName>
        <fullName evidence="4">CubicO group peptidase, beta-lactamase class C family</fullName>
    </submittedName>
</protein>
<dbReference type="RefSeq" id="WP_172842586.1">
    <property type="nucleotide sequence ID" value="NZ_LT670817.1"/>
</dbReference>
<dbReference type="Gene3D" id="3.40.710.10">
    <property type="entry name" value="DD-peptidase/beta-lactamase superfamily"/>
    <property type="match status" value="1"/>
</dbReference>
<dbReference type="SUPFAM" id="SSF56601">
    <property type="entry name" value="beta-lactamase/transpeptidase-like"/>
    <property type="match status" value="1"/>
</dbReference>
<evidence type="ECO:0000313" key="5">
    <source>
        <dbReference type="Proteomes" id="UP000189796"/>
    </source>
</evidence>
<evidence type="ECO:0000256" key="1">
    <source>
        <dbReference type="SAM" id="Phobius"/>
    </source>
</evidence>
<keyword evidence="1" id="KW-0812">Transmembrane</keyword>
<feature type="domain" description="Beta-lactamase-related" evidence="3">
    <location>
        <begin position="45"/>
        <end position="356"/>
    </location>
</feature>
<dbReference type="PANTHER" id="PTHR46825">
    <property type="entry name" value="D-ALANYL-D-ALANINE-CARBOXYPEPTIDASE/ENDOPEPTIDASE AMPH"/>
    <property type="match status" value="1"/>
</dbReference>
<proteinExistence type="predicted"/>
<sequence length="641" mass="69910">MNSLHVTGFLRLAFSIVFAWMVFATGADAAVRQTQLELTAANIASVVDPLMAEWIGKHQGPGAVVVVVTRDGPVFAKGYGFSDIGAKKPFTADATLVRPGSISKLFTGIAVMQLVDAGRLDLDRDVNGYIDFAIPTPQGGVPVTLRRLLTHRAGFEEHAKGLFSRNREPEPLGRWLAKNLPQRLFPNGDVEAYSNYGIALAGYIVERVSGEPYASYIQRHILDPLGMSHSTFQQPLPDDLEPLMAKGYRRSDKPPLPFFETIAAAPAGALSATGEDMGRFIRALMNGGELDGVRILPKVLLDQMMAPGNATSAGYLGLVFLGTKIAGHDSIGHDGETMTFFSELRFFPEQGVGIFVSRDGIGEIKNSSEMPRPVAAIARRFLPRATEWEDAGAASFPSAERVAGIYQTSRRSESSFVRLSALLAQIVVKVDGDGHVRALSAIWPFGNGAPWKRVQRDLYEGPGARFAFVDDGGSNSYLATPAFRLQRVPWSLDLRWIAPALVASTAVVLLTLLGWPVAALWRYRRKRRWSEGRGDQSNFLAVRLVVLVDAAVIGATAVLFAMSSDFTIFNDGLDPWLLALYAFAWLGVFGAVLTLAAAARFWRHGIGSRWSRIHHTLIAASSVMIAWFFLTFHIAGTTLSY</sequence>
<name>A0A1M5QPV2_9BRAD</name>
<accession>A0A1M5QPV2</accession>
<feature type="transmembrane region" description="Helical" evidence="1">
    <location>
        <begin position="582"/>
        <end position="602"/>
    </location>
</feature>
<evidence type="ECO:0000259" key="3">
    <source>
        <dbReference type="Pfam" id="PF00144"/>
    </source>
</evidence>
<feature type="transmembrane region" description="Helical" evidence="1">
    <location>
        <begin position="541"/>
        <end position="562"/>
    </location>
</feature>
<evidence type="ECO:0000313" key="4">
    <source>
        <dbReference type="EMBL" id="SHH16142.1"/>
    </source>
</evidence>
<organism evidence="4 5">
    <name type="scientific">Bradyrhizobium erythrophlei</name>
    <dbReference type="NCBI Taxonomy" id="1437360"/>
    <lineage>
        <taxon>Bacteria</taxon>
        <taxon>Pseudomonadati</taxon>
        <taxon>Pseudomonadota</taxon>
        <taxon>Alphaproteobacteria</taxon>
        <taxon>Hyphomicrobiales</taxon>
        <taxon>Nitrobacteraceae</taxon>
        <taxon>Bradyrhizobium</taxon>
    </lineage>
</organism>
<feature type="chain" id="PRO_5012590102" evidence="2">
    <location>
        <begin position="30"/>
        <end position="641"/>
    </location>
</feature>
<dbReference type="EMBL" id="LT670817">
    <property type="protein sequence ID" value="SHH16142.1"/>
    <property type="molecule type" value="Genomic_DNA"/>
</dbReference>
<reference evidence="4 5" key="1">
    <citation type="submission" date="2016-11" db="EMBL/GenBank/DDBJ databases">
        <authorList>
            <person name="Jaros S."/>
            <person name="Januszkiewicz K."/>
            <person name="Wedrychowicz H."/>
        </authorList>
    </citation>
    <scope>NUCLEOTIDE SEQUENCE [LARGE SCALE GENOMIC DNA]</scope>
    <source>
        <strain evidence="4 5">GAS138</strain>
    </source>
</reference>
<evidence type="ECO:0000256" key="2">
    <source>
        <dbReference type="SAM" id="SignalP"/>
    </source>
</evidence>
<dbReference type="InterPro" id="IPR012338">
    <property type="entry name" value="Beta-lactam/transpept-like"/>
</dbReference>
<feature type="signal peptide" evidence="2">
    <location>
        <begin position="1"/>
        <end position="29"/>
    </location>
</feature>
<feature type="transmembrane region" description="Helical" evidence="1">
    <location>
        <begin position="496"/>
        <end position="521"/>
    </location>
</feature>
<feature type="transmembrane region" description="Helical" evidence="1">
    <location>
        <begin position="614"/>
        <end position="635"/>
    </location>
</feature>
<dbReference type="InterPro" id="IPR001466">
    <property type="entry name" value="Beta-lactam-related"/>
</dbReference>
<dbReference type="AlphaFoldDB" id="A0A1M5QPV2"/>
<keyword evidence="1" id="KW-1133">Transmembrane helix</keyword>